<comment type="caution">
    <text evidence="4">The sequence shown here is derived from an EMBL/GenBank/DDBJ whole genome shotgun (WGS) entry which is preliminary data.</text>
</comment>
<dbReference type="Gene3D" id="2.60.40.10">
    <property type="entry name" value="Immunoglobulins"/>
    <property type="match status" value="1"/>
</dbReference>
<keyword evidence="1" id="KW-0677">Repeat</keyword>
<dbReference type="Gene3D" id="2.40.10.500">
    <property type="match status" value="1"/>
</dbReference>
<dbReference type="GO" id="GO:0008270">
    <property type="term" value="F:zinc ion binding"/>
    <property type="evidence" value="ECO:0007669"/>
    <property type="project" value="UniProtKB-KW"/>
</dbReference>
<dbReference type="Gene3D" id="2.120.10.30">
    <property type="entry name" value="TolB, C-terminal domain"/>
    <property type="match status" value="2"/>
</dbReference>
<dbReference type="InterPro" id="IPR017868">
    <property type="entry name" value="Filamin/ABP280_repeat-like"/>
</dbReference>
<evidence type="ECO:0000256" key="3">
    <source>
        <dbReference type="PROSITE-ProRule" id="PRU00504"/>
    </source>
</evidence>
<dbReference type="PROSITE" id="PS50194">
    <property type="entry name" value="FILAMIN_REPEAT"/>
    <property type="match status" value="1"/>
</dbReference>
<dbReference type="PANTHER" id="PTHR24104:SF25">
    <property type="entry name" value="PROTEIN LIN-41"/>
    <property type="match status" value="1"/>
</dbReference>
<evidence type="ECO:0000256" key="1">
    <source>
        <dbReference type="ARBA" id="ARBA00022737"/>
    </source>
</evidence>
<dbReference type="InterPro" id="IPR011042">
    <property type="entry name" value="6-blade_b-propeller_TolB-like"/>
</dbReference>
<organism evidence="4 5">
    <name type="scientific">Geodia barretti</name>
    <name type="common">Barrett's horny sponge</name>
    <dbReference type="NCBI Taxonomy" id="519541"/>
    <lineage>
        <taxon>Eukaryota</taxon>
        <taxon>Metazoa</taxon>
        <taxon>Porifera</taxon>
        <taxon>Demospongiae</taxon>
        <taxon>Heteroscleromorpha</taxon>
        <taxon>Tetractinellida</taxon>
        <taxon>Astrophorina</taxon>
        <taxon>Geodiidae</taxon>
        <taxon>Geodia</taxon>
    </lineage>
</organism>
<feature type="repeat" description="NHL" evidence="3">
    <location>
        <begin position="329"/>
        <end position="369"/>
    </location>
</feature>
<dbReference type="EMBL" id="CASHTH010001989">
    <property type="protein sequence ID" value="CAI8022994.1"/>
    <property type="molecule type" value="Genomic_DNA"/>
</dbReference>
<dbReference type="Pfam" id="PF17170">
    <property type="entry name" value="DUF5128"/>
    <property type="match status" value="2"/>
</dbReference>
<dbReference type="CDD" id="cd05819">
    <property type="entry name" value="NHL"/>
    <property type="match status" value="1"/>
</dbReference>
<dbReference type="PANTHER" id="PTHR24104">
    <property type="entry name" value="E3 UBIQUITIN-PROTEIN LIGASE NHLRC1-RELATED"/>
    <property type="match status" value="1"/>
</dbReference>
<keyword evidence="5" id="KW-1185">Reference proteome</keyword>
<feature type="repeat" description="Filamin" evidence="2">
    <location>
        <begin position="61"/>
        <end position="96"/>
    </location>
</feature>
<dbReference type="InterPro" id="IPR014756">
    <property type="entry name" value="Ig_E-set"/>
</dbReference>
<feature type="repeat" description="NHL" evidence="3">
    <location>
        <begin position="300"/>
        <end position="325"/>
    </location>
</feature>
<feature type="repeat" description="NHL" evidence="3">
    <location>
        <begin position="238"/>
        <end position="281"/>
    </location>
</feature>
<evidence type="ECO:0000256" key="2">
    <source>
        <dbReference type="PROSITE-ProRule" id="PRU00087"/>
    </source>
</evidence>
<dbReference type="SUPFAM" id="SSF81296">
    <property type="entry name" value="E set domains"/>
    <property type="match status" value="1"/>
</dbReference>
<evidence type="ECO:0000313" key="5">
    <source>
        <dbReference type="Proteomes" id="UP001174909"/>
    </source>
</evidence>
<proteinExistence type="predicted"/>
<gene>
    <name evidence="4" type="ORF">GBAR_LOCUS13469</name>
</gene>
<sequence length="369" mass="39842">MNGQVPTAVDWLKEVPKQIDLNSQTEFSICLPDPPSSLLVTVELRSLVDGSVAECKVTEAEGKYTVSILPTCRGRHELTISAGGTPLEGTPLKILVCCPPQMLGRPVNIINGVSRPAGVALRGNGELVVTETEPAAVCIRDREGKVIKSLEQGSPQLDSPYGVAIDSEGCIYVAELIDCKVHKFSRDGEFLKAVGGECSGKEDVGFPAGIKINRQDHIYICDDTNKKVHVFDKNLDKLFSFGESGEAPGHFQGPSDVAFDADGNIFVADTKKEKIMKFSARGEFSSEFEIKGQSSELELGICVGPSGHLFVSDFWNNQVVVFDASGQFVTLFGRKGAEPGEFDTPAGITVDDDGFVYVCDQLNSRIQVF</sequence>
<dbReference type="InterPro" id="IPR050952">
    <property type="entry name" value="TRIM-NHL_E3_ligases"/>
</dbReference>
<dbReference type="InterPro" id="IPR001258">
    <property type="entry name" value="NHL_repeat"/>
</dbReference>
<dbReference type="SUPFAM" id="SSF63829">
    <property type="entry name" value="Calcium-dependent phosphotriesterase"/>
    <property type="match status" value="1"/>
</dbReference>
<protein>
    <submittedName>
        <fullName evidence="4">Protein lin-41</fullName>
    </submittedName>
</protein>
<accession>A0AA35S4B8</accession>
<reference evidence="4" key="1">
    <citation type="submission" date="2023-03" db="EMBL/GenBank/DDBJ databases">
        <authorList>
            <person name="Steffen K."/>
            <person name="Cardenas P."/>
        </authorList>
    </citation>
    <scope>NUCLEOTIDE SEQUENCE</scope>
</reference>
<evidence type="ECO:0000313" key="4">
    <source>
        <dbReference type="EMBL" id="CAI8022994.1"/>
    </source>
</evidence>
<dbReference type="AlphaFoldDB" id="A0AA35S4B8"/>
<dbReference type="Proteomes" id="UP001174909">
    <property type="component" value="Unassembled WGS sequence"/>
</dbReference>
<name>A0AA35S4B8_GEOBA</name>
<dbReference type="InterPro" id="IPR013783">
    <property type="entry name" value="Ig-like_fold"/>
</dbReference>
<dbReference type="PROSITE" id="PS51125">
    <property type="entry name" value="NHL"/>
    <property type="match status" value="3"/>
</dbReference>